<dbReference type="EMBL" id="CP012621">
    <property type="protein sequence ID" value="ATG73116.1"/>
    <property type="molecule type" value="Genomic_DNA"/>
</dbReference>
<keyword evidence="3" id="KW-0238">DNA-binding</keyword>
<evidence type="ECO:0000256" key="2">
    <source>
        <dbReference type="ARBA" id="ARBA00022908"/>
    </source>
</evidence>
<dbReference type="InterPro" id="IPR038488">
    <property type="entry name" value="Integrase_DNA-bd_sf"/>
</dbReference>
<dbReference type="InterPro" id="IPR025166">
    <property type="entry name" value="Integrase_DNA_bind_dom"/>
</dbReference>
<dbReference type="InterPro" id="IPR053876">
    <property type="entry name" value="Phage_int_M"/>
</dbReference>
<dbReference type="CDD" id="cd00801">
    <property type="entry name" value="INT_P4_C"/>
    <property type="match status" value="1"/>
</dbReference>
<proteinExistence type="inferred from homology"/>
<gene>
    <name evidence="6" type="ORF">AN401_04000</name>
</gene>
<dbReference type="InterPro" id="IPR002104">
    <property type="entry name" value="Integrase_catalytic"/>
</dbReference>
<dbReference type="RefSeq" id="WP_096778603.1">
    <property type="nucleotide sequence ID" value="NZ_CP012621.1"/>
</dbReference>
<dbReference type="PANTHER" id="PTHR30629:SF2">
    <property type="entry name" value="PROPHAGE INTEGRASE INTS-RELATED"/>
    <property type="match status" value="1"/>
</dbReference>
<dbReference type="PROSITE" id="PS51898">
    <property type="entry name" value="TYR_RECOMBINASE"/>
    <property type="match status" value="1"/>
</dbReference>
<evidence type="ECO:0000313" key="7">
    <source>
        <dbReference type="Proteomes" id="UP000217763"/>
    </source>
</evidence>
<accession>A0A291HLM6</accession>
<dbReference type="PANTHER" id="PTHR30629">
    <property type="entry name" value="PROPHAGE INTEGRASE"/>
    <property type="match status" value="1"/>
</dbReference>
<evidence type="ECO:0000313" key="6">
    <source>
        <dbReference type="EMBL" id="ATG73116.1"/>
    </source>
</evidence>
<dbReference type="GO" id="GO:0003677">
    <property type="term" value="F:DNA binding"/>
    <property type="evidence" value="ECO:0007669"/>
    <property type="project" value="UniProtKB-KW"/>
</dbReference>
<dbReference type="InterPro" id="IPR050808">
    <property type="entry name" value="Phage_Integrase"/>
</dbReference>
<keyword evidence="2" id="KW-0229">DNA integration</keyword>
<dbReference type="Pfam" id="PF22022">
    <property type="entry name" value="Phage_int_M"/>
    <property type="match status" value="1"/>
</dbReference>
<dbReference type="InterPro" id="IPR010998">
    <property type="entry name" value="Integrase_recombinase_N"/>
</dbReference>
<feature type="domain" description="Tyr recombinase" evidence="5">
    <location>
        <begin position="208"/>
        <end position="382"/>
    </location>
</feature>
<keyword evidence="4" id="KW-0233">DNA recombination</keyword>
<organism evidence="6 7">
    <name type="scientific">Zobellella denitrificans</name>
    <dbReference type="NCBI Taxonomy" id="347534"/>
    <lineage>
        <taxon>Bacteria</taxon>
        <taxon>Pseudomonadati</taxon>
        <taxon>Pseudomonadota</taxon>
        <taxon>Gammaproteobacteria</taxon>
        <taxon>Aeromonadales</taxon>
        <taxon>Aeromonadaceae</taxon>
        <taxon>Zobellella</taxon>
    </lineage>
</organism>
<dbReference type="Pfam" id="PF00589">
    <property type="entry name" value="Phage_integrase"/>
    <property type="match status" value="1"/>
</dbReference>
<evidence type="ECO:0000256" key="3">
    <source>
        <dbReference type="ARBA" id="ARBA00023125"/>
    </source>
</evidence>
<evidence type="ECO:0000259" key="5">
    <source>
        <dbReference type="PROSITE" id="PS51898"/>
    </source>
</evidence>
<dbReference type="AlphaFoldDB" id="A0A291HLM6"/>
<evidence type="ECO:0000256" key="1">
    <source>
        <dbReference type="ARBA" id="ARBA00008857"/>
    </source>
</evidence>
<dbReference type="GO" id="GO:0015074">
    <property type="term" value="P:DNA integration"/>
    <property type="evidence" value="ECO:0007669"/>
    <property type="project" value="UniProtKB-KW"/>
</dbReference>
<keyword evidence="7" id="KW-1185">Reference proteome</keyword>
<dbReference type="InterPro" id="IPR011010">
    <property type="entry name" value="DNA_brk_join_enz"/>
</dbReference>
<dbReference type="Gene3D" id="1.10.443.10">
    <property type="entry name" value="Intergrase catalytic core"/>
    <property type="match status" value="1"/>
</dbReference>
<dbReference type="Proteomes" id="UP000217763">
    <property type="component" value="Chromosome"/>
</dbReference>
<comment type="similarity">
    <text evidence="1">Belongs to the 'phage' integrase family.</text>
</comment>
<name>A0A291HLM6_9GAMM</name>
<dbReference type="InterPro" id="IPR013762">
    <property type="entry name" value="Integrase-like_cat_sf"/>
</dbReference>
<dbReference type="KEGG" id="zdf:AN401_04000"/>
<protein>
    <submittedName>
        <fullName evidence="6">Integrase</fullName>
    </submittedName>
</protein>
<evidence type="ECO:0000256" key="4">
    <source>
        <dbReference type="ARBA" id="ARBA00023172"/>
    </source>
</evidence>
<sequence>MATNQLNDNKIKGLIRKPPERETWITDGDGLSARLIKSGSLSWYFRYRLGGRGGKLERLLLGKYPELSLAAARKLRDQCREWLANNEDPRFKLNATAQEALKPVTVRDALEYWLDNYAAHNRANHDKHRRQLEVHIFPHIGKLPLNLADRRQWLTALERISHNGSPVAAGYVLQMCKQALRYCDRRGYATSTALEGLTIPDVGKKQGKRDRVLTDAELGGLWRWLDNNGVQPYYRDLLRLIIVFCARTQEIRLSTWEEWDFDARLWTVPEANSKSGTRIVRPIPERVIPWLEEMRRSNDGPYLLGPLKKPEAVSQQGRTFHKRLKHREPWTLHNLRHTFITKNADLGAPPHVVELLAGHELGGVFAVYNRSQYLPEKLEVLNRWLDRLELLAEAPDNVIPASFSRTA</sequence>
<dbReference type="SUPFAM" id="SSF56349">
    <property type="entry name" value="DNA breaking-rejoining enzymes"/>
    <property type="match status" value="1"/>
</dbReference>
<dbReference type="Gene3D" id="3.30.160.390">
    <property type="entry name" value="Integrase, DNA-binding domain"/>
    <property type="match status" value="1"/>
</dbReference>
<reference evidence="7" key="1">
    <citation type="submission" date="2015-09" db="EMBL/GenBank/DDBJ databases">
        <authorList>
            <person name="Shao Z."/>
            <person name="Wang L."/>
        </authorList>
    </citation>
    <scope>NUCLEOTIDE SEQUENCE [LARGE SCALE GENOMIC DNA]</scope>
    <source>
        <strain evidence="7">F13-1</strain>
    </source>
</reference>
<dbReference type="GO" id="GO:0006310">
    <property type="term" value="P:DNA recombination"/>
    <property type="evidence" value="ECO:0007669"/>
    <property type="project" value="UniProtKB-KW"/>
</dbReference>
<dbReference type="Gene3D" id="1.10.150.130">
    <property type="match status" value="1"/>
</dbReference>
<dbReference type="Pfam" id="PF13356">
    <property type="entry name" value="Arm-DNA-bind_3"/>
    <property type="match status" value="1"/>
</dbReference>